<comment type="similarity">
    <text evidence="1">Belongs to the SPATA6 family.</text>
</comment>
<dbReference type="PANTHER" id="PTHR16435">
    <property type="entry name" value="SPERMATOGENESIS-ASSOCIATED PROTEIN 6 SPATA6"/>
    <property type="match status" value="1"/>
</dbReference>
<protein>
    <recommendedName>
        <fullName evidence="3">Spermatogenesis-associated protein 6 N-terminal domain-containing protein</fullName>
    </recommendedName>
</protein>
<accession>A0AAV7IIC9</accession>
<comment type="caution">
    <text evidence="4">The sequence shown here is derived from an EMBL/GenBank/DDBJ whole genome shotgun (WGS) entry which is preliminary data.</text>
</comment>
<keyword evidence="5" id="KW-1185">Reference proteome</keyword>
<dbReference type="Pfam" id="PF14909">
    <property type="entry name" value="SPATA6"/>
    <property type="match status" value="1"/>
</dbReference>
<dbReference type="Proteomes" id="UP000826195">
    <property type="component" value="Unassembled WGS sequence"/>
</dbReference>
<keyword evidence="2" id="KW-0597">Phosphoprotein</keyword>
<sequence>MTSKGFCVKIYFDLHIINCPGVWLCPNGTVALQINSLNSHIESRKVTPSFPLVLDEKFLFKKIFTEVGTLTELECCLEKEFFYAELIQWPSSEDKGVILATFETNLVDLLYPAPCYRGLMSGVDVDLLMEPTKFFPGIIAPKIEVSTRTVIEEIGICGVDVAKNHIINPKLINSKGRPCIHRKRPTEGILRQKKVCHTQGRIKSPTQLCACRHQEYRVNELVACPSATQSETHVNDCYQRSLRRNIKQTISYPCKDSILDCTPIQQFHDLDDCPVCSKYQNYFSKGSRTDATLRSTDSRKEASYGSCDVANCTEHSSESSISAIRKRVQSLNKEYKLLN</sequence>
<dbReference type="EMBL" id="JAHXZJ010001864">
    <property type="protein sequence ID" value="KAH0550662.1"/>
    <property type="molecule type" value="Genomic_DNA"/>
</dbReference>
<organism evidence="4 5">
    <name type="scientific">Cotesia glomerata</name>
    <name type="common">Lepidopteran parasitic wasp</name>
    <name type="synonym">Apanteles glomeratus</name>
    <dbReference type="NCBI Taxonomy" id="32391"/>
    <lineage>
        <taxon>Eukaryota</taxon>
        <taxon>Metazoa</taxon>
        <taxon>Ecdysozoa</taxon>
        <taxon>Arthropoda</taxon>
        <taxon>Hexapoda</taxon>
        <taxon>Insecta</taxon>
        <taxon>Pterygota</taxon>
        <taxon>Neoptera</taxon>
        <taxon>Endopterygota</taxon>
        <taxon>Hymenoptera</taxon>
        <taxon>Apocrita</taxon>
        <taxon>Ichneumonoidea</taxon>
        <taxon>Braconidae</taxon>
        <taxon>Microgastrinae</taxon>
        <taxon>Cotesia</taxon>
    </lineage>
</organism>
<dbReference type="GO" id="GO:0032027">
    <property type="term" value="F:myosin light chain binding"/>
    <property type="evidence" value="ECO:0007669"/>
    <property type="project" value="InterPro"/>
</dbReference>
<evidence type="ECO:0000313" key="5">
    <source>
        <dbReference type="Proteomes" id="UP000826195"/>
    </source>
</evidence>
<evidence type="ECO:0000313" key="4">
    <source>
        <dbReference type="EMBL" id="KAH0550662.1"/>
    </source>
</evidence>
<proteinExistence type="inferred from homology"/>
<dbReference type="GO" id="GO:0007283">
    <property type="term" value="P:spermatogenesis"/>
    <property type="evidence" value="ECO:0007669"/>
    <property type="project" value="InterPro"/>
</dbReference>
<evidence type="ECO:0000256" key="2">
    <source>
        <dbReference type="ARBA" id="ARBA00022553"/>
    </source>
</evidence>
<name>A0AAV7IIC9_COTGL</name>
<dbReference type="InterPro" id="IPR032732">
    <property type="entry name" value="SPATA6_N"/>
</dbReference>
<dbReference type="InterPro" id="IPR042769">
    <property type="entry name" value="SPATA6_fam"/>
</dbReference>
<reference evidence="4 5" key="1">
    <citation type="journal article" date="2021" name="J. Hered.">
        <title>A chromosome-level genome assembly of the parasitoid wasp, Cotesia glomerata (Hymenoptera: Braconidae).</title>
        <authorList>
            <person name="Pinto B.J."/>
            <person name="Weis J.J."/>
            <person name="Gamble T."/>
            <person name="Ode P.J."/>
            <person name="Paul R."/>
            <person name="Zaspel J.M."/>
        </authorList>
    </citation>
    <scope>NUCLEOTIDE SEQUENCE [LARGE SCALE GENOMIC DNA]</scope>
    <source>
        <strain evidence="4">CgM1</strain>
    </source>
</reference>
<dbReference type="PANTHER" id="PTHR16435:SF6">
    <property type="entry name" value="IP09370P"/>
    <property type="match status" value="1"/>
</dbReference>
<gene>
    <name evidence="4" type="ORF">KQX54_020463</name>
</gene>
<dbReference type="AlphaFoldDB" id="A0AAV7IIC9"/>
<feature type="domain" description="Spermatogenesis-associated protein 6 N-terminal" evidence="3">
    <location>
        <begin position="12"/>
        <end position="151"/>
    </location>
</feature>
<evidence type="ECO:0000256" key="1">
    <source>
        <dbReference type="ARBA" id="ARBA00006215"/>
    </source>
</evidence>
<evidence type="ECO:0000259" key="3">
    <source>
        <dbReference type="Pfam" id="PF14909"/>
    </source>
</evidence>
<dbReference type="GO" id="GO:0120212">
    <property type="term" value="C:sperm head-tail coupling apparatus"/>
    <property type="evidence" value="ECO:0007669"/>
    <property type="project" value="InterPro"/>
</dbReference>